<evidence type="ECO:0000313" key="3">
    <source>
        <dbReference type="EMBL" id="KAA8628473.1"/>
    </source>
</evidence>
<dbReference type="FunFam" id="1.25.40.570:FF:000013">
    <property type="entry name" value="Proteasome regulatory particle subunit (RpnG)"/>
    <property type="match status" value="1"/>
</dbReference>
<feature type="domain" description="PCI" evidence="2">
    <location>
        <begin position="231"/>
        <end position="456"/>
    </location>
</feature>
<dbReference type="InterPro" id="IPR045135">
    <property type="entry name" value="Rpn7_N"/>
</dbReference>
<gene>
    <name evidence="3" type="ORF">SMACR_06143</name>
</gene>
<keyword evidence="1" id="KW-0647">Proteasome</keyword>
<dbReference type="SMART" id="SM00088">
    <property type="entry name" value="PINT"/>
    <property type="match status" value="1"/>
</dbReference>
<dbReference type="Pfam" id="PF21154">
    <property type="entry name" value="RPN7_PSMD6_C"/>
    <property type="match status" value="1"/>
</dbReference>
<dbReference type="InterPro" id="IPR036390">
    <property type="entry name" value="WH_DNA-bd_sf"/>
</dbReference>
<proteinExistence type="predicted"/>
<dbReference type="Pfam" id="PF01399">
    <property type="entry name" value="PCI"/>
    <property type="match status" value="1"/>
</dbReference>
<dbReference type="OMA" id="RLHCKVD"/>
<dbReference type="SUPFAM" id="SSF46785">
    <property type="entry name" value="Winged helix' DNA-binding domain"/>
    <property type="match status" value="1"/>
</dbReference>
<dbReference type="FunFam" id="1.25.40.570:FF:000021">
    <property type="entry name" value="Putative proteasome regulatory particle subunit"/>
    <property type="match status" value="1"/>
</dbReference>
<dbReference type="InterPro" id="IPR049549">
    <property type="entry name" value="RPN7_PSMD6_C"/>
</dbReference>
<dbReference type="GO" id="GO:0005198">
    <property type="term" value="F:structural molecule activity"/>
    <property type="evidence" value="ECO:0007669"/>
    <property type="project" value="EnsemblFungi"/>
</dbReference>
<evidence type="ECO:0000256" key="1">
    <source>
        <dbReference type="ARBA" id="ARBA00022942"/>
    </source>
</evidence>
<reference evidence="3 4" key="1">
    <citation type="submission" date="2017-07" db="EMBL/GenBank/DDBJ databases">
        <title>Genome sequence of the Sordaria macrospora wild type strain R19027.</title>
        <authorList>
            <person name="Nowrousian M."/>
            <person name="Teichert I."/>
            <person name="Kueck U."/>
        </authorList>
    </citation>
    <scope>NUCLEOTIDE SEQUENCE [LARGE SCALE GENOMIC DNA]</scope>
    <source>
        <strain evidence="3 4">R19027</strain>
        <tissue evidence="3">Mycelium</tissue>
    </source>
</reference>
<dbReference type="AlphaFoldDB" id="A0A8S8ZEF2"/>
<dbReference type="PANTHER" id="PTHR14145">
    <property type="entry name" value="26S PROTESOME SUBUNIT 6"/>
    <property type="match status" value="1"/>
</dbReference>
<evidence type="ECO:0000313" key="4">
    <source>
        <dbReference type="Proteomes" id="UP000433876"/>
    </source>
</evidence>
<dbReference type="GO" id="GO:0008541">
    <property type="term" value="C:proteasome regulatory particle, lid subcomplex"/>
    <property type="evidence" value="ECO:0007669"/>
    <property type="project" value="EnsemblFungi"/>
</dbReference>
<name>A0A8S8ZEF2_SORMA</name>
<dbReference type="Proteomes" id="UP000433876">
    <property type="component" value="Unassembled WGS sequence"/>
</dbReference>
<organism evidence="3 4">
    <name type="scientific">Sordaria macrospora</name>
    <dbReference type="NCBI Taxonomy" id="5147"/>
    <lineage>
        <taxon>Eukaryota</taxon>
        <taxon>Fungi</taxon>
        <taxon>Dikarya</taxon>
        <taxon>Ascomycota</taxon>
        <taxon>Pezizomycotina</taxon>
        <taxon>Sordariomycetes</taxon>
        <taxon>Sordariomycetidae</taxon>
        <taxon>Sordariales</taxon>
        <taxon>Sordariaceae</taxon>
        <taxon>Sordaria</taxon>
    </lineage>
</organism>
<dbReference type="PROSITE" id="PS50250">
    <property type="entry name" value="PCI"/>
    <property type="match status" value="1"/>
</dbReference>
<dbReference type="VEuPathDB" id="FungiDB:SMAC_06143"/>
<comment type="caution">
    <text evidence="3">The sequence shown here is derived from an EMBL/GenBank/DDBJ whole genome shotgun (WGS) entry which is preliminary data.</text>
</comment>
<protein>
    <recommendedName>
        <fullName evidence="2">PCI domain-containing protein</fullName>
    </recommendedName>
</protein>
<evidence type="ECO:0000259" key="2">
    <source>
        <dbReference type="PROSITE" id="PS50250"/>
    </source>
</evidence>
<accession>A0A8S8ZEF2</accession>
<dbReference type="Pfam" id="PF10602">
    <property type="entry name" value="RPN7"/>
    <property type="match status" value="1"/>
</dbReference>
<sequence>MGSDPQYAKWPLLPLAQHVFTLTNPYATRPAQQTAVKNLQDAITEHKMAPFYRYLAHPTEGVLNSVGEGSSNTAAAGKLGRKSSIAAGMIATHNPTTSLSLPWDENLYQQLQAENEKELQEFQKEEDEAVEKAGDTEIQAAKGKRAEFWARVGDKEKAIAAHQDLLEKTGILGTKIDLVLATIRLGLFFGDKQLVQKTVERAKSLVESGGDWDRRNRLKAYEGLHLLTVRNYSGAAPLLLDSLSTFTSYELCTYSNLVVYAVLAGSVSLKRVDFKSKVVDAPEIKAILGDGEDKLLALTGAISAGPGADASMQDADSAPVAARTAVVNLTTLGSSTEQPEAEMAVDFDPLAQLVSSLYNGRYKLFFQALALVEEQFLTQDRYLHEHKNWFIREMRLRAYQQLLQSYRVVGLDSMANDFGVTVDFLDRDLAKFIAAGRIPCTIDRVNGKGVIETNRPDDKNKQYQDVVRQGDQLITKLQKYGQAVRLRGSERA</sequence>
<dbReference type="InterPro" id="IPR000717">
    <property type="entry name" value="PCI_dom"/>
</dbReference>
<dbReference type="Gene3D" id="1.25.40.570">
    <property type="match status" value="2"/>
</dbReference>
<dbReference type="InterPro" id="IPR019585">
    <property type="entry name" value="Rpn7/CSN1"/>
</dbReference>
<dbReference type="EMBL" id="NMPR01000181">
    <property type="protein sequence ID" value="KAA8628473.1"/>
    <property type="molecule type" value="Genomic_DNA"/>
</dbReference>
<dbReference type="GO" id="GO:0005634">
    <property type="term" value="C:nucleus"/>
    <property type="evidence" value="ECO:0007669"/>
    <property type="project" value="EnsemblFungi"/>
</dbReference>
<dbReference type="PANTHER" id="PTHR14145:SF1">
    <property type="entry name" value="26S PROTEASOME NON-ATPASE REGULATORY SUBUNIT 6"/>
    <property type="match status" value="1"/>
</dbReference>
<dbReference type="GO" id="GO:0043161">
    <property type="term" value="P:proteasome-mediated ubiquitin-dependent protein catabolic process"/>
    <property type="evidence" value="ECO:0007669"/>
    <property type="project" value="EnsemblFungi"/>
</dbReference>